<dbReference type="GO" id="GO:0009039">
    <property type="term" value="F:urease activity"/>
    <property type="evidence" value="ECO:0007669"/>
    <property type="project" value="UniProtKB-UniRule"/>
</dbReference>
<dbReference type="GO" id="GO:0043419">
    <property type="term" value="P:urea catabolic process"/>
    <property type="evidence" value="ECO:0007669"/>
    <property type="project" value="UniProtKB-UniRule"/>
</dbReference>
<dbReference type="EC" id="3.5.1.5" evidence="3"/>
<comment type="catalytic activity">
    <reaction evidence="2 3">
        <text>urea + 2 H2O + H(+) = hydrogencarbonate + 2 NH4(+)</text>
        <dbReference type="Rhea" id="RHEA:20557"/>
        <dbReference type="ChEBI" id="CHEBI:15377"/>
        <dbReference type="ChEBI" id="CHEBI:15378"/>
        <dbReference type="ChEBI" id="CHEBI:16199"/>
        <dbReference type="ChEBI" id="CHEBI:17544"/>
        <dbReference type="ChEBI" id="CHEBI:28938"/>
        <dbReference type="EC" id="3.5.1.5"/>
    </reaction>
</comment>
<dbReference type="InterPro" id="IPR002019">
    <property type="entry name" value="Urease_beta-like"/>
</dbReference>
<keyword evidence="5" id="KW-1185">Reference proteome</keyword>
<dbReference type="FunFam" id="2.10.150.10:FF:000001">
    <property type="entry name" value="Urease subunit beta"/>
    <property type="match status" value="1"/>
</dbReference>
<dbReference type="eggNOG" id="COG0832">
    <property type="taxonomic scope" value="Bacteria"/>
</dbReference>
<dbReference type="AlphaFoldDB" id="F0STY8"/>
<dbReference type="PANTHER" id="PTHR33569">
    <property type="entry name" value="UREASE"/>
    <property type="match status" value="1"/>
</dbReference>
<comment type="pathway">
    <text evidence="3">Nitrogen metabolism; urea degradation; CO(2) and NH(3) from urea (urease route): step 1/1.</text>
</comment>
<dbReference type="HAMAP" id="MF_01954">
    <property type="entry name" value="Urease_beta"/>
    <property type="match status" value="1"/>
</dbReference>
<evidence type="ECO:0000256" key="2">
    <source>
        <dbReference type="ARBA" id="ARBA00047778"/>
    </source>
</evidence>
<dbReference type="Gene3D" id="2.10.150.10">
    <property type="entry name" value="Urease, beta subunit"/>
    <property type="match status" value="1"/>
</dbReference>
<evidence type="ECO:0000313" key="4">
    <source>
        <dbReference type="EMBL" id="ADY56511.1"/>
    </source>
</evidence>
<accession>F0STY8</accession>
<dbReference type="Pfam" id="PF00699">
    <property type="entry name" value="Urease_beta"/>
    <property type="match status" value="1"/>
</dbReference>
<dbReference type="RefSeq" id="WP_013625376.1">
    <property type="nucleotide sequence ID" value="NC_015172.1"/>
</dbReference>
<comment type="subunit">
    <text evidence="3">Heterotrimer of UreA (gamma), UreB (beta) and UreC (alpha) subunits. Three heterotrimers associate to form the active enzyme.</text>
</comment>
<dbReference type="HOGENOM" id="CLU_129707_1_1_9"/>
<dbReference type="InterPro" id="IPR036461">
    <property type="entry name" value="Urease_betasu_sf"/>
</dbReference>
<dbReference type="Proteomes" id="UP000007488">
    <property type="component" value="Chromosome"/>
</dbReference>
<gene>
    <name evidence="3" type="primary">ureB</name>
    <name evidence="4" type="ordered locus">Sgly_2222</name>
</gene>
<dbReference type="CDD" id="cd00407">
    <property type="entry name" value="Urease_beta"/>
    <property type="match status" value="1"/>
</dbReference>
<evidence type="ECO:0000256" key="1">
    <source>
        <dbReference type="ARBA" id="ARBA00022801"/>
    </source>
</evidence>
<dbReference type="OrthoDB" id="9797217at2"/>
<dbReference type="EMBL" id="CP002547">
    <property type="protein sequence ID" value="ADY56511.1"/>
    <property type="molecule type" value="Genomic_DNA"/>
</dbReference>
<dbReference type="PANTHER" id="PTHR33569:SF1">
    <property type="entry name" value="UREASE"/>
    <property type="match status" value="1"/>
</dbReference>
<dbReference type="SUPFAM" id="SSF51278">
    <property type="entry name" value="Urease, beta-subunit"/>
    <property type="match status" value="1"/>
</dbReference>
<evidence type="ECO:0000256" key="3">
    <source>
        <dbReference type="HAMAP-Rule" id="MF_01954"/>
    </source>
</evidence>
<keyword evidence="1 3" id="KW-0378">Hydrolase</keyword>
<dbReference type="STRING" id="645991.Sgly_2222"/>
<name>F0STY8_SYNGF</name>
<dbReference type="NCBIfam" id="TIGR00192">
    <property type="entry name" value="urease_beta"/>
    <property type="match status" value="1"/>
</dbReference>
<sequence>MIPGEIFVHDKAIECNTGKRTITIIVENTGDRPIQIGSHFHFFEANKHLNFDRGKTFGMRLNIPSGTGIRFQSKEVKEVELVELSGSREVFGLNAVTNGKTTDSQLKANAIRRLKELNFKGV</sequence>
<comment type="similarity">
    <text evidence="3">Belongs to the urease beta subunit family.</text>
</comment>
<reference evidence="5" key="2">
    <citation type="submission" date="2011-02" db="EMBL/GenBank/DDBJ databases">
        <title>The complete genome of Syntrophobotulus glycolicus DSM 8271.</title>
        <authorList>
            <person name="Lucas S."/>
            <person name="Copeland A."/>
            <person name="Lapidus A."/>
            <person name="Bruce D."/>
            <person name="Goodwin L."/>
            <person name="Pitluck S."/>
            <person name="Kyrpides N."/>
            <person name="Mavromatis K."/>
            <person name="Pagani I."/>
            <person name="Ivanova N."/>
            <person name="Mikhailova N."/>
            <person name="Chertkov O."/>
            <person name="Held B."/>
            <person name="Detter J.C."/>
            <person name="Tapia R."/>
            <person name="Han C."/>
            <person name="Land M."/>
            <person name="Hauser L."/>
            <person name="Markowitz V."/>
            <person name="Cheng J.-F."/>
            <person name="Hugenholtz P."/>
            <person name="Woyke T."/>
            <person name="Wu D."/>
            <person name="Spring S."/>
            <person name="Schroeder M."/>
            <person name="Brambilla E."/>
            <person name="Klenk H.-P."/>
            <person name="Eisen J.A."/>
        </authorList>
    </citation>
    <scope>NUCLEOTIDE SEQUENCE [LARGE SCALE GENOMIC DNA]</scope>
    <source>
        <strain evidence="5">DSM 8271 / FlGlyR</strain>
    </source>
</reference>
<dbReference type="NCBIfam" id="NF009682">
    <property type="entry name" value="PRK13203.1"/>
    <property type="match status" value="1"/>
</dbReference>
<dbReference type="GO" id="GO:0035550">
    <property type="term" value="C:urease complex"/>
    <property type="evidence" value="ECO:0007669"/>
    <property type="project" value="InterPro"/>
</dbReference>
<comment type="subcellular location">
    <subcellularLocation>
        <location evidence="3">Cytoplasm</location>
    </subcellularLocation>
</comment>
<proteinExistence type="inferred from homology"/>
<protein>
    <recommendedName>
        <fullName evidence="3">Urease subunit beta</fullName>
        <ecNumber evidence="3">3.5.1.5</ecNumber>
    </recommendedName>
    <alternativeName>
        <fullName evidence="3">Urea amidohydrolase subunit beta</fullName>
    </alternativeName>
</protein>
<keyword evidence="3" id="KW-0963">Cytoplasm</keyword>
<reference evidence="4 5" key="1">
    <citation type="journal article" date="2011" name="Stand. Genomic Sci.">
        <title>Complete genome sequence of Syntrophobotulus glycolicus type strain (FlGlyR).</title>
        <authorList>
            <person name="Han C."/>
            <person name="Mwirichia R."/>
            <person name="Chertkov O."/>
            <person name="Held B."/>
            <person name="Lapidus A."/>
            <person name="Nolan M."/>
            <person name="Lucas S."/>
            <person name="Hammon N."/>
            <person name="Deshpande S."/>
            <person name="Cheng J.F."/>
            <person name="Tapia R."/>
            <person name="Goodwin L."/>
            <person name="Pitluck S."/>
            <person name="Huntemann M."/>
            <person name="Liolios K."/>
            <person name="Ivanova N."/>
            <person name="Pagani I."/>
            <person name="Mavromatis K."/>
            <person name="Ovchinikova G."/>
            <person name="Pati A."/>
            <person name="Chen A."/>
            <person name="Palaniappan K."/>
            <person name="Land M."/>
            <person name="Hauser L."/>
            <person name="Brambilla E.M."/>
            <person name="Rohde M."/>
            <person name="Spring S."/>
            <person name="Sikorski J."/>
            <person name="Goker M."/>
            <person name="Woyke T."/>
            <person name="Bristow J."/>
            <person name="Eisen J.A."/>
            <person name="Markowitz V."/>
            <person name="Hugenholtz P."/>
            <person name="Kyrpides N.C."/>
            <person name="Klenk H.P."/>
            <person name="Detter J.C."/>
        </authorList>
    </citation>
    <scope>NUCLEOTIDE SEQUENCE [LARGE SCALE GENOMIC DNA]</scope>
    <source>
        <strain evidence="5">DSM 8271 / FlGlyR</strain>
    </source>
</reference>
<dbReference type="KEGG" id="sgy:Sgly_2222"/>
<organism evidence="4 5">
    <name type="scientific">Syntrophobotulus glycolicus (strain DSM 8271 / FlGlyR)</name>
    <dbReference type="NCBI Taxonomy" id="645991"/>
    <lineage>
        <taxon>Bacteria</taxon>
        <taxon>Bacillati</taxon>
        <taxon>Bacillota</taxon>
        <taxon>Clostridia</taxon>
        <taxon>Eubacteriales</taxon>
        <taxon>Desulfitobacteriaceae</taxon>
        <taxon>Syntrophobotulus</taxon>
    </lineage>
</organism>
<dbReference type="UniPathway" id="UPA00258">
    <property type="reaction ID" value="UER00370"/>
</dbReference>
<evidence type="ECO:0000313" key="5">
    <source>
        <dbReference type="Proteomes" id="UP000007488"/>
    </source>
</evidence>
<dbReference type="InterPro" id="IPR050069">
    <property type="entry name" value="Urease_subunit"/>
</dbReference>